<dbReference type="AlphaFoldDB" id="A0A1X2H0P8"/>
<feature type="compositionally biased region" description="Basic and acidic residues" evidence="3">
    <location>
        <begin position="88"/>
        <end position="110"/>
    </location>
</feature>
<name>A0A1X2H0P8_SYNRA</name>
<sequence length="274" mass="30948">MVDGRPKRLSATKTFSESDLQPDPAESWSDSEQDEDYTPDQDNLSEDDDDDDNNDADLSEHDESIPQQSMRGRGIKRPAIKTTEAEDQGVKRVKEDTKDPQAELDRKARIDAIWAEMNQKDDKKDKKRIDDKQPLDDISSSENQATSESPCQQSKEKSADCSSSSSKNIIATTTTSSSVAPLAQETQRKKKPGIIRPKSSLSALASHYNVKVPKMNTLEKSRLDWKGYVKQEGIQDELKYQNEDSYTDKVAFLQRVDDRRLSHIRAGRKASRKP</sequence>
<proteinExistence type="inferred from homology"/>
<comment type="similarity">
    <text evidence="1">Belongs to the SWC5 family.</text>
</comment>
<comment type="caution">
    <text evidence="5">The sequence shown here is derived from an EMBL/GenBank/DDBJ whole genome shotgun (WGS) entry which is preliminary data.</text>
</comment>
<keyword evidence="6" id="KW-1185">Reference proteome</keyword>
<feature type="domain" description="BCNT-C" evidence="4">
    <location>
        <begin position="195"/>
        <end position="274"/>
    </location>
</feature>
<dbReference type="InterPro" id="IPR011421">
    <property type="entry name" value="BCNT-C"/>
</dbReference>
<dbReference type="OMA" id="AKKWPLW"/>
<dbReference type="Proteomes" id="UP000242180">
    <property type="component" value="Unassembled WGS sequence"/>
</dbReference>
<dbReference type="InParanoid" id="A0A1X2H0P8"/>
<organism evidence="5 6">
    <name type="scientific">Syncephalastrum racemosum</name>
    <name type="common">Filamentous fungus</name>
    <dbReference type="NCBI Taxonomy" id="13706"/>
    <lineage>
        <taxon>Eukaryota</taxon>
        <taxon>Fungi</taxon>
        <taxon>Fungi incertae sedis</taxon>
        <taxon>Mucoromycota</taxon>
        <taxon>Mucoromycotina</taxon>
        <taxon>Mucoromycetes</taxon>
        <taxon>Mucorales</taxon>
        <taxon>Syncephalastraceae</taxon>
        <taxon>Syncephalastrum</taxon>
    </lineage>
</organism>
<evidence type="ECO:0000313" key="5">
    <source>
        <dbReference type="EMBL" id="ORY90996.1"/>
    </source>
</evidence>
<dbReference type="PANTHER" id="PTHR48407">
    <property type="entry name" value="CRANIOFACIAL DEVELOPMENT PROTEIN 1"/>
    <property type="match status" value="1"/>
</dbReference>
<feature type="compositionally biased region" description="Polar residues" evidence="3">
    <location>
        <begin position="138"/>
        <end position="153"/>
    </location>
</feature>
<feature type="compositionally biased region" description="Low complexity" evidence="3">
    <location>
        <begin position="160"/>
        <end position="178"/>
    </location>
</feature>
<feature type="compositionally biased region" description="Acidic residues" evidence="3">
    <location>
        <begin position="29"/>
        <end position="57"/>
    </location>
</feature>
<reference evidence="5 6" key="1">
    <citation type="submission" date="2016-07" db="EMBL/GenBank/DDBJ databases">
        <title>Pervasive Adenine N6-methylation of Active Genes in Fungi.</title>
        <authorList>
            <consortium name="DOE Joint Genome Institute"/>
            <person name="Mondo S.J."/>
            <person name="Dannebaum R.O."/>
            <person name="Kuo R.C."/>
            <person name="Labutti K."/>
            <person name="Haridas S."/>
            <person name="Kuo A."/>
            <person name="Salamov A."/>
            <person name="Ahrendt S.R."/>
            <person name="Lipzen A."/>
            <person name="Sullivan W."/>
            <person name="Andreopoulos W.B."/>
            <person name="Clum A."/>
            <person name="Lindquist E."/>
            <person name="Daum C."/>
            <person name="Ramamoorthy G.K."/>
            <person name="Gryganskyi A."/>
            <person name="Culley D."/>
            <person name="Magnuson J.K."/>
            <person name="James T.Y."/>
            <person name="O'Malley M.A."/>
            <person name="Stajich J.E."/>
            <person name="Spatafora J.W."/>
            <person name="Visel A."/>
            <person name="Grigoriev I.V."/>
        </authorList>
    </citation>
    <scope>NUCLEOTIDE SEQUENCE [LARGE SCALE GENOMIC DNA]</scope>
    <source>
        <strain evidence="5 6">NRRL 2496</strain>
    </source>
</reference>
<evidence type="ECO:0000313" key="6">
    <source>
        <dbReference type="Proteomes" id="UP000242180"/>
    </source>
</evidence>
<dbReference type="EMBL" id="MCGN01000011">
    <property type="protein sequence ID" value="ORY90996.1"/>
    <property type="molecule type" value="Genomic_DNA"/>
</dbReference>
<protein>
    <recommendedName>
        <fullName evidence="2">SWR1-complex protein 5</fullName>
    </recommendedName>
</protein>
<dbReference type="Pfam" id="PF07572">
    <property type="entry name" value="BCNT"/>
    <property type="match status" value="1"/>
</dbReference>
<dbReference type="InterPro" id="IPR027124">
    <property type="entry name" value="Swc5/CFDP1/2"/>
</dbReference>
<gene>
    <name evidence="5" type="ORF">BCR43DRAFT_498328</name>
</gene>
<accession>A0A1X2H0P8</accession>
<evidence type="ECO:0000256" key="3">
    <source>
        <dbReference type="SAM" id="MobiDB-lite"/>
    </source>
</evidence>
<feature type="compositionally biased region" description="Basic and acidic residues" evidence="3">
    <location>
        <begin position="118"/>
        <end position="135"/>
    </location>
</feature>
<dbReference type="OrthoDB" id="445677at2759"/>
<dbReference type="GO" id="GO:0000812">
    <property type="term" value="C:Swr1 complex"/>
    <property type="evidence" value="ECO:0007669"/>
    <property type="project" value="TreeGrafter"/>
</dbReference>
<dbReference type="PANTHER" id="PTHR48407:SF1">
    <property type="entry name" value="CRANIOFACIAL DEVELOPMENT PROTEIN 1"/>
    <property type="match status" value="1"/>
</dbReference>
<evidence type="ECO:0000256" key="1">
    <source>
        <dbReference type="ARBA" id="ARBA00010465"/>
    </source>
</evidence>
<dbReference type="STRING" id="13706.A0A1X2H0P8"/>
<evidence type="ECO:0000256" key="2">
    <source>
        <dbReference type="ARBA" id="ARBA00019138"/>
    </source>
</evidence>
<feature type="region of interest" description="Disordered" evidence="3">
    <location>
        <begin position="1"/>
        <end position="197"/>
    </location>
</feature>
<evidence type="ECO:0000259" key="4">
    <source>
        <dbReference type="PROSITE" id="PS51279"/>
    </source>
</evidence>
<dbReference type="PROSITE" id="PS51279">
    <property type="entry name" value="BCNT_C"/>
    <property type="match status" value="1"/>
</dbReference>
<dbReference type="FunCoup" id="A0A1X2H0P8">
    <property type="interactions" value="159"/>
</dbReference>